<feature type="domain" description="SGNH hydrolase-type esterase" evidence="2">
    <location>
        <begin position="67"/>
        <end position="239"/>
    </location>
</feature>
<proteinExistence type="predicted"/>
<keyword evidence="1" id="KW-0472">Membrane</keyword>
<dbReference type="RefSeq" id="WP_184789344.1">
    <property type="nucleotide sequence ID" value="NZ_BONT01000030.1"/>
</dbReference>
<evidence type="ECO:0000259" key="2">
    <source>
        <dbReference type="Pfam" id="PF13472"/>
    </source>
</evidence>
<organism evidence="3 4">
    <name type="scientific">Phytomonospora endophytica</name>
    <dbReference type="NCBI Taxonomy" id="714109"/>
    <lineage>
        <taxon>Bacteria</taxon>
        <taxon>Bacillati</taxon>
        <taxon>Actinomycetota</taxon>
        <taxon>Actinomycetes</taxon>
        <taxon>Micromonosporales</taxon>
        <taxon>Micromonosporaceae</taxon>
        <taxon>Phytomonospora</taxon>
    </lineage>
</organism>
<keyword evidence="1" id="KW-1133">Transmembrane helix</keyword>
<dbReference type="CDD" id="cd01836">
    <property type="entry name" value="FeeA_FeeB_like"/>
    <property type="match status" value="1"/>
</dbReference>
<dbReference type="EMBL" id="JACHGT010000009">
    <property type="protein sequence ID" value="MBB6036502.1"/>
    <property type="molecule type" value="Genomic_DNA"/>
</dbReference>
<evidence type="ECO:0000313" key="3">
    <source>
        <dbReference type="EMBL" id="MBB6036502.1"/>
    </source>
</evidence>
<protein>
    <submittedName>
        <fullName evidence="3">Lysophospholipase L1-like esterase</fullName>
    </submittedName>
</protein>
<accession>A0A841FSI9</accession>
<dbReference type="Gene3D" id="3.40.50.1110">
    <property type="entry name" value="SGNH hydrolase"/>
    <property type="match status" value="1"/>
</dbReference>
<sequence>MRLSTLLRRAGYSAAIGAGVAVVTGTAVMAIELYAARRARLEHAAHGPHMRMWLGDADATPLKLVMLGDGLSAGVGVEDAGDTVGGVLAELLAGVRHWVALSSVAVPGADTADLHTQVARALLSEPPDVAVILLNGLAETMHPSESVAQLAGAVRKLSAAGTSVVVGTCPDLSSLRALAQPLRAIAGWRGSRLARAQAPAVRLAGGVPVDLASRCGVVFRTDRGMLCPDGLHPSAEGYRTLAHALYPAVYDAASRART</sequence>
<keyword evidence="1" id="KW-0812">Transmembrane</keyword>
<dbReference type="Proteomes" id="UP000548476">
    <property type="component" value="Unassembled WGS sequence"/>
</dbReference>
<comment type="caution">
    <text evidence="3">The sequence shown here is derived from an EMBL/GenBank/DDBJ whole genome shotgun (WGS) entry which is preliminary data.</text>
</comment>
<dbReference type="SUPFAM" id="SSF52266">
    <property type="entry name" value="SGNH hydrolase"/>
    <property type="match status" value="1"/>
</dbReference>
<evidence type="ECO:0000313" key="4">
    <source>
        <dbReference type="Proteomes" id="UP000548476"/>
    </source>
</evidence>
<name>A0A841FSI9_9ACTN</name>
<feature type="transmembrane region" description="Helical" evidence="1">
    <location>
        <begin position="12"/>
        <end position="35"/>
    </location>
</feature>
<dbReference type="AlphaFoldDB" id="A0A841FSI9"/>
<reference evidence="3 4" key="1">
    <citation type="submission" date="2020-08" db="EMBL/GenBank/DDBJ databases">
        <title>Genomic Encyclopedia of Type Strains, Phase IV (KMG-IV): sequencing the most valuable type-strain genomes for metagenomic binning, comparative biology and taxonomic classification.</title>
        <authorList>
            <person name="Goeker M."/>
        </authorList>
    </citation>
    <scope>NUCLEOTIDE SEQUENCE [LARGE SCALE GENOMIC DNA]</scope>
    <source>
        <strain evidence="3 4">YIM 65646</strain>
    </source>
</reference>
<gene>
    <name evidence="3" type="ORF">HNR73_004373</name>
</gene>
<dbReference type="InterPro" id="IPR013830">
    <property type="entry name" value="SGNH_hydro"/>
</dbReference>
<dbReference type="InterPro" id="IPR036514">
    <property type="entry name" value="SGNH_hydro_sf"/>
</dbReference>
<dbReference type="Pfam" id="PF13472">
    <property type="entry name" value="Lipase_GDSL_2"/>
    <property type="match status" value="1"/>
</dbReference>
<keyword evidence="4" id="KW-1185">Reference proteome</keyword>
<evidence type="ECO:0000256" key="1">
    <source>
        <dbReference type="SAM" id="Phobius"/>
    </source>
</evidence>